<evidence type="ECO:0000256" key="9">
    <source>
        <dbReference type="RuleBase" id="RU003971"/>
    </source>
</evidence>
<dbReference type="GO" id="GO:0004197">
    <property type="term" value="F:cysteine-type endopeptidase activity"/>
    <property type="evidence" value="ECO:0007669"/>
    <property type="project" value="InterPro"/>
</dbReference>
<dbReference type="InterPro" id="IPR011600">
    <property type="entry name" value="Pept_C14_caspase"/>
</dbReference>
<dbReference type="PANTHER" id="PTHR10454">
    <property type="entry name" value="CASPASE"/>
    <property type="match status" value="1"/>
</dbReference>
<keyword evidence="4 13" id="KW-0240">DNA-directed RNA polymerase</keyword>
<evidence type="ECO:0000256" key="1">
    <source>
        <dbReference type="ARBA" id="ARBA00004123"/>
    </source>
</evidence>
<dbReference type="GO" id="GO:0000428">
    <property type="term" value="C:DNA-directed RNA polymerase complex"/>
    <property type="evidence" value="ECO:0007669"/>
    <property type="project" value="UniProtKB-KW"/>
</dbReference>
<evidence type="ECO:0000259" key="11">
    <source>
        <dbReference type="PROSITE" id="PS50207"/>
    </source>
</evidence>
<dbReference type="HOGENOM" id="CLU_496320_0_0_1"/>
<dbReference type="InterPro" id="IPR033898">
    <property type="entry name" value="RNAP_AC19"/>
</dbReference>
<dbReference type="InParanoid" id="K1QKY4"/>
<evidence type="ECO:0000256" key="5">
    <source>
        <dbReference type="ARBA" id="ARBA00023163"/>
    </source>
</evidence>
<dbReference type="Pfam" id="PF00656">
    <property type="entry name" value="Peptidase_C14"/>
    <property type="match status" value="1"/>
</dbReference>
<keyword evidence="5" id="KW-0804">Transcription</keyword>
<evidence type="ECO:0000256" key="4">
    <source>
        <dbReference type="ARBA" id="ARBA00022478"/>
    </source>
</evidence>
<feature type="region of interest" description="Disordered" evidence="10">
    <location>
        <begin position="260"/>
        <end position="308"/>
    </location>
</feature>
<dbReference type="SMART" id="SM00115">
    <property type="entry name" value="CASc"/>
    <property type="match status" value="1"/>
</dbReference>
<dbReference type="InterPro" id="IPR036603">
    <property type="entry name" value="RBP11-like"/>
</dbReference>
<dbReference type="PROSITE" id="PS01154">
    <property type="entry name" value="RNA_POL_L_13KD"/>
    <property type="match status" value="1"/>
</dbReference>
<feature type="domain" description="Caspase family p20" evidence="12">
    <location>
        <begin position="105"/>
        <end position="239"/>
    </location>
</feature>
<protein>
    <recommendedName>
        <fullName evidence="3">DNA-directed RNA polymerases I and III subunit RPAC2</fullName>
    </recommendedName>
    <alternativeName>
        <fullName evidence="8">DNA-directed RNA polymerase I subunit D</fullName>
    </alternativeName>
</protein>
<dbReference type="InterPro" id="IPR001309">
    <property type="entry name" value="Pept_C14_p20"/>
</dbReference>
<dbReference type="AlphaFoldDB" id="K1QKY4"/>
<evidence type="ECO:0000256" key="2">
    <source>
        <dbReference type="ARBA" id="ARBA00010134"/>
    </source>
</evidence>
<evidence type="ECO:0000259" key="12">
    <source>
        <dbReference type="PROSITE" id="PS50208"/>
    </source>
</evidence>
<dbReference type="InterPro" id="IPR015917">
    <property type="entry name" value="Pept_C14A"/>
</dbReference>
<dbReference type="SUPFAM" id="SSF52129">
    <property type="entry name" value="Caspase-like"/>
    <property type="match status" value="2"/>
</dbReference>
<dbReference type="InterPro" id="IPR029030">
    <property type="entry name" value="Caspase-like_dom_sf"/>
</dbReference>
<evidence type="ECO:0000256" key="3">
    <source>
        <dbReference type="ARBA" id="ARBA00022079"/>
    </source>
</evidence>
<dbReference type="Gene3D" id="3.40.50.1460">
    <property type="match status" value="1"/>
</dbReference>
<reference evidence="13" key="1">
    <citation type="journal article" date="2012" name="Nature">
        <title>The oyster genome reveals stress adaptation and complexity of shell formation.</title>
        <authorList>
            <person name="Zhang G."/>
            <person name="Fang X."/>
            <person name="Guo X."/>
            <person name="Li L."/>
            <person name="Luo R."/>
            <person name="Xu F."/>
            <person name="Yang P."/>
            <person name="Zhang L."/>
            <person name="Wang X."/>
            <person name="Qi H."/>
            <person name="Xiong Z."/>
            <person name="Que H."/>
            <person name="Xie Y."/>
            <person name="Holland P.W."/>
            <person name="Paps J."/>
            <person name="Zhu Y."/>
            <person name="Wu F."/>
            <person name="Chen Y."/>
            <person name="Wang J."/>
            <person name="Peng C."/>
            <person name="Meng J."/>
            <person name="Yang L."/>
            <person name="Liu J."/>
            <person name="Wen B."/>
            <person name="Zhang N."/>
            <person name="Huang Z."/>
            <person name="Zhu Q."/>
            <person name="Feng Y."/>
            <person name="Mount A."/>
            <person name="Hedgecock D."/>
            <person name="Xu Z."/>
            <person name="Liu Y."/>
            <person name="Domazet-Loso T."/>
            <person name="Du Y."/>
            <person name="Sun X."/>
            <person name="Zhang S."/>
            <person name="Liu B."/>
            <person name="Cheng P."/>
            <person name="Jiang X."/>
            <person name="Li J."/>
            <person name="Fan D."/>
            <person name="Wang W."/>
            <person name="Fu W."/>
            <person name="Wang T."/>
            <person name="Wang B."/>
            <person name="Zhang J."/>
            <person name="Peng Z."/>
            <person name="Li Y."/>
            <person name="Li N."/>
            <person name="Wang J."/>
            <person name="Chen M."/>
            <person name="He Y."/>
            <person name="Tan F."/>
            <person name="Song X."/>
            <person name="Zheng Q."/>
            <person name="Huang R."/>
            <person name="Yang H."/>
            <person name="Du X."/>
            <person name="Chen L."/>
            <person name="Yang M."/>
            <person name="Gaffney P.M."/>
            <person name="Wang S."/>
            <person name="Luo L."/>
            <person name="She Z."/>
            <person name="Ming Y."/>
            <person name="Huang W."/>
            <person name="Zhang S."/>
            <person name="Huang B."/>
            <person name="Zhang Y."/>
            <person name="Qu T."/>
            <person name="Ni P."/>
            <person name="Miao G."/>
            <person name="Wang J."/>
            <person name="Wang Q."/>
            <person name="Steinberg C.E."/>
            <person name="Wang H."/>
            <person name="Li N."/>
            <person name="Qian L."/>
            <person name="Zhang G."/>
            <person name="Li Y."/>
            <person name="Yang H."/>
            <person name="Liu X."/>
            <person name="Wang J."/>
            <person name="Yin Y."/>
            <person name="Wang J."/>
        </authorList>
    </citation>
    <scope>NUCLEOTIDE SEQUENCE [LARGE SCALE GENOMIC DNA]</scope>
    <source>
        <strain evidence="13">05x7-T-G4-1.051#20</strain>
    </source>
</reference>
<feature type="compositionally biased region" description="Polar residues" evidence="10">
    <location>
        <begin position="274"/>
        <end position="285"/>
    </location>
</feature>
<feature type="region of interest" description="Disordered" evidence="10">
    <location>
        <begin position="360"/>
        <end position="379"/>
    </location>
</feature>
<dbReference type="Gene3D" id="3.30.1360.10">
    <property type="entry name" value="RNA polymerase, RBP11-like subunit"/>
    <property type="match status" value="1"/>
</dbReference>
<feature type="compositionally biased region" description="Basic and acidic residues" evidence="10">
    <location>
        <begin position="360"/>
        <end position="369"/>
    </location>
</feature>
<dbReference type="FunFam" id="3.30.1360.10:FF:000006">
    <property type="entry name" value="DNA-directed RNA polymerases I and III subunit RPAC2"/>
    <property type="match status" value="1"/>
</dbReference>
<dbReference type="GO" id="GO:0003677">
    <property type="term" value="F:DNA binding"/>
    <property type="evidence" value="ECO:0007669"/>
    <property type="project" value="InterPro"/>
</dbReference>
<dbReference type="GO" id="GO:0005634">
    <property type="term" value="C:nucleus"/>
    <property type="evidence" value="ECO:0007669"/>
    <property type="project" value="UniProtKB-SubCell"/>
</dbReference>
<proteinExistence type="inferred from homology"/>
<evidence type="ECO:0000313" key="13">
    <source>
        <dbReference type="EMBL" id="EKC34493.1"/>
    </source>
</evidence>
<dbReference type="InterPro" id="IPR009025">
    <property type="entry name" value="RBP11-like_dimer"/>
</dbReference>
<dbReference type="InterPro" id="IPR002398">
    <property type="entry name" value="Pept_C14"/>
</dbReference>
<dbReference type="InterPro" id="IPR008193">
    <property type="entry name" value="RNA_pol_Rpb11_13-16kDa_CS"/>
</dbReference>
<dbReference type="Pfam" id="PF13656">
    <property type="entry name" value="RNA_pol_L_2"/>
    <property type="match status" value="1"/>
</dbReference>
<dbReference type="PRINTS" id="PR00376">
    <property type="entry name" value="IL1BCENZYME"/>
</dbReference>
<dbReference type="InterPro" id="IPR022905">
    <property type="entry name" value="Rpo11-like"/>
</dbReference>
<dbReference type="PROSITE" id="PS50207">
    <property type="entry name" value="CASPASE_P10"/>
    <property type="match status" value="1"/>
</dbReference>
<evidence type="ECO:0000256" key="7">
    <source>
        <dbReference type="ARBA" id="ARBA00025751"/>
    </source>
</evidence>
<dbReference type="GO" id="GO:0003899">
    <property type="term" value="F:DNA-directed RNA polymerase activity"/>
    <property type="evidence" value="ECO:0007669"/>
    <property type="project" value="InterPro"/>
</dbReference>
<name>K1QKY4_MAGGI</name>
<keyword evidence="6" id="KW-0539">Nucleus</keyword>
<sequence>METNEQSNKKRLEVVDSAGSLDETCKTFVFHNEDHTLGNSLRYMVMKNPEVQFCGYSVPHPSESKINFRIQTHGELGTDVLKKGLKDLNSKMDADKDTYQFHPERTHQGLALVIANFTEGEDRREGADSDLKYMKKTFKRLGFKVDCHENVTKSDLDSLLNGYSGQKLLTSYDCFVFAISSHGMEFVQRDKMGNSVHQHAIKTFDDQFVYTSDILDHFNDTNCKALKNKPKLFFIQACRIPHTKATKTKRIKGIGFDSGVHLPSGGDEHDQRTVGDQTDFDGSTCETDTDSDSESDDVSDTDVEEDESSLFDIEITARGHEEGEKIWQNLEKRQAEILKKLNRMENQVWLLGREYKVAAKENKEQEKKGPRSPIVGNSQTAAYENKKPSLHDNEELKSQNAAIVKYSPEVTADHEDDIDPAKGQTIYFTNTSAPVEFTLVPCHNDMLIMFASPQGHYAFRRKTDGSYMLRLLYESVEKYYVNGRLTGNHTNFLDVLRDVTTWMSKTKFMGSKEYTIVSCVVHKLRKDVIFTHGKNMSRTKFTIKPCDLE</sequence>
<evidence type="ECO:0000256" key="8">
    <source>
        <dbReference type="ARBA" id="ARBA00031757"/>
    </source>
</evidence>
<dbReference type="GO" id="GO:0006351">
    <property type="term" value="P:DNA-templated transcription"/>
    <property type="evidence" value="ECO:0007669"/>
    <property type="project" value="InterPro"/>
</dbReference>
<evidence type="ECO:0000256" key="6">
    <source>
        <dbReference type="ARBA" id="ARBA00023242"/>
    </source>
</evidence>
<feature type="compositionally biased region" description="Acidic residues" evidence="10">
    <location>
        <begin position="287"/>
        <end position="308"/>
    </location>
</feature>
<feature type="domain" description="Caspase family p10" evidence="11">
    <location>
        <begin position="440"/>
        <end position="479"/>
    </location>
</feature>
<comment type="similarity">
    <text evidence="7">Belongs to the archaeal Rpo11/eukaryotic RPB11/RPC19 RNA polymerase subunit family.</text>
</comment>
<organism evidence="13">
    <name type="scientific">Magallana gigas</name>
    <name type="common">Pacific oyster</name>
    <name type="synonym">Crassostrea gigas</name>
    <dbReference type="NCBI Taxonomy" id="29159"/>
    <lineage>
        <taxon>Eukaryota</taxon>
        <taxon>Metazoa</taxon>
        <taxon>Spiralia</taxon>
        <taxon>Lophotrochozoa</taxon>
        <taxon>Mollusca</taxon>
        <taxon>Bivalvia</taxon>
        <taxon>Autobranchia</taxon>
        <taxon>Pteriomorphia</taxon>
        <taxon>Ostreida</taxon>
        <taxon>Ostreoidea</taxon>
        <taxon>Ostreidae</taxon>
        <taxon>Magallana</taxon>
    </lineage>
</organism>
<evidence type="ECO:0000256" key="10">
    <source>
        <dbReference type="SAM" id="MobiDB-lite"/>
    </source>
</evidence>
<dbReference type="GO" id="GO:0006508">
    <property type="term" value="P:proteolysis"/>
    <property type="evidence" value="ECO:0007669"/>
    <property type="project" value="InterPro"/>
</dbReference>
<dbReference type="EMBL" id="JH817125">
    <property type="protein sequence ID" value="EKC34493.1"/>
    <property type="molecule type" value="Genomic_DNA"/>
</dbReference>
<dbReference type="SUPFAM" id="SSF55257">
    <property type="entry name" value="RBP11-like subunits of RNA polymerase"/>
    <property type="match status" value="1"/>
</dbReference>
<dbReference type="HAMAP" id="MF_00261">
    <property type="entry name" value="RNApol_arch_Rpo11"/>
    <property type="match status" value="1"/>
</dbReference>
<dbReference type="InterPro" id="IPR002138">
    <property type="entry name" value="Pept_C14_p10"/>
</dbReference>
<dbReference type="PROSITE" id="PS50208">
    <property type="entry name" value="CASPASE_P20"/>
    <property type="match status" value="1"/>
</dbReference>
<dbReference type="GO" id="GO:0046983">
    <property type="term" value="F:protein dimerization activity"/>
    <property type="evidence" value="ECO:0007669"/>
    <property type="project" value="InterPro"/>
</dbReference>
<dbReference type="CDD" id="cd07029">
    <property type="entry name" value="RNAP_I_III_AC19"/>
    <property type="match status" value="1"/>
</dbReference>
<gene>
    <name evidence="13" type="ORF">CGI_10016261</name>
</gene>
<dbReference type="Gene3D" id="3.30.70.1470">
    <property type="entry name" value="Caspase-like"/>
    <property type="match status" value="1"/>
</dbReference>
<comment type="subcellular location">
    <subcellularLocation>
        <location evidence="1">Nucleus</location>
    </subcellularLocation>
</comment>
<comment type="similarity">
    <text evidence="2 9">Belongs to the peptidase C14A family.</text>
</comment>
<accession>K1QKY4</accession>